<dbReference type="FunFam" id="3.10.10.10:FF:000007">
    <property type="entry name" value="Retrovirus-related Pol polyprotein from transposon 17.6-like Protein"/>
    <property type="match status" value="1"/>
</dbReference>
<dbReference type="GO" id="GO:0004190">
    <property type="term" value="F:aspartic-type endopeptidase activity"/>
    <property type="evidence" value="ECO:0007669"/>
    <property type="project" value="InterPro"/>
</dbReference>
<dbReference type="Proteomes" id="UP001231189">
    <property type="component" value="Unassembled WGS sequence"/>
</dbReference>
<dbReference type="CDD" id="cd01647">
    <property type="entry name" value="RT_LTR"/>
    <property type="match status" value="1"/>
</dbReference>
<gene>
    <name evidence="13" type="ORF">QYE76_035666</name>
</gene>
<evidence type="ECO:0000256" key="5">
    <source>
        <dbReference type="ARBA" id="ARBA00022759"/>
    </source>
</evidence>
<evidence type="ECO:0000313" key="13">
    <source>
        <dbReference type="EMBL" id="KAK1611993.1"/>
    </source>
</evidence>
<reference evidence="13" key="1">
    <citation type="submission" date="2023-07" db="EMBL/GenBank/DDBJ databases">
        <title>A chromosome-level genome assembly of Lolium multiflorum.</title>
        <authorList>
            <person name="Chen Y."/>
            <person name="Copetti D."/>
            <person name="Kolliker R."/>
            <person name="Studer B."/>
        </authorList>
    </citation>
    <scope>NUCLEOTIDE SEQUENCE</scope>
    <source>
        <strain evidence="13">02402/16</strain>
        <tissue evidence="13">Leaf</tissue>
    </source>
</reference>
<evidence type="ECO:0000256" key="10">
    <source>
        <dbReference type="ARBA" id="ARBA00022918"/>
    </source>
</evidence>
<feature type="region of interest" description="Disordered" evidence="11">
    <location>
        <begin position="86"/>
        <end position="184"/>
    </location>
</feature>
<keyword evidence="10" id="KW-0695">RNA-directed DNA polymerase</keyword>
<evidence type="ECO:0000256" key="3">
    <source>
        <dbReference type="ARBA" id="ARBA00022695"/>
    </source>
</evidence>
<feature type="region of interest" description="Disordered" evidence="11">
    <location>
        <begin position="353"/>
        <end position="393"/>
    </location>
</feature>
<feature type="compositionally biased region" description="Low complexity" evidence="11">
    <location>
        <begin position="86"/>
        <end position="95"/>
    </location>
</feature>
<keyword evidence="6" id="KW-0378">Hydrolase</keyword>
<evidence type="ECO:0000256" key="4">
    <source>
        <dbReference type="ARBA" id="ARBA00022722"/>
    </source>
</evidence>
<dbReference type="InterPro" id="IPR053134">
    <property type="entry name" value="RNA-dir_DNA_polymerase"/>
</dbReference>
<dbReference type="PROSITE" id="PS00141">
    <property type="entry name" value="ASP_PROTEASE"/>
    <property type="match status" value="1"/>
</dbReference>
<dbReference type="GO" id="GO:0003964">
    <property type="term" value="F:RNA-directed DNA polymerase activity"/>
    <property type="evidence" value="ECO:0007669"/>
    <property type="project" value="UniProtKB-KW"/>
</dbReference>
<dbReference type="InterPro" id="IPR043128">
    <property type="entry name" value="Rev_trsase/Diguanyl_cyclase"/>
</dbReference>
<evidence type="ECO:0000256" key="11">
    <source>
        <dbReference type="SAM" id="MobiDB-lite"/>
    </source>
</evidence>
<dbReference type="GO" id="GO:0015074">
    <property type="term" value="P:DNA integration"/>
    <property type="evidence" value="ECO:0007669"/>
    <property type="project" value="UniProtKB-KW"/>
</dbReference>
<dbReference type="InterPro" id="IPR000477">
    <property type="entry name" value="RT_dom"/>
</dbReference>
<dbReference type="PANTHER" id="PTHR24559">
    <property type="entry name" value="TRANSPOSON TY3-I GAG-POL POLYPROTEIN"/>
    <property type="match status" value="1"/>
</dbReference>
<evidence type="ECO:0000256" key="7">
    <source>
        <dbReference type="ARBA" id="ARBA00022842"/>
    </source>
</evidence>
<feature type="domain" description="Reverse transcriptase" evidence="12">
    <location>
        <begin position="678"/>
        <end position="857"/>
    </location>
</feature>
<keyword evidence="14" id="KW-1185">Reference proteome</keyword>
<dbReference type="Pfam" id="PF13975">
    <property type="entry name" value="gag-asp_proteas"/>
    <property type="match status" value="1"/>
</dbReference>
<dbReference type="SUPFAM" id="SSF50630">
    <property type="entry name" value="Acid proteases"/>
    <property type="match status" value="1"/>
</dbReference>
<evidence type="ECO:0000256" key="8">
    <source>
        <dbReference type="ARBA" id="ARBA00022884"/>
    </source>
</evidence>
<keyword evidence="4" id="KW-0540">Nuclease</keyword>
<proteinExistence type="predicted"/>
<keyword evidence="7" id="KW-0460">Magnesium</keyword>
<dbReference type="Pfam" id="PF00078">
    <property type="entry name" value="RVT_1"/>
    <property type="match status" value="1"/>
</dbReference>
<dbReference type="Gene3D" id="2.40.70.10">
    <property type="entry name" value="Acid Proteases"/>
    <property type="match status" value="1"/>
</dbReference>
<protein>
    <recommendedName>
        <fullName evidence="12">Reverse transcriptase domain-containing protein</fullName>
    </recommendedName>
</protein>
<feature type="compositionally biased region" description="Pro residues" evidence="11">
    <location>
        <begin position="365"/>
        <end position="384"/>
    </location>
</feature>
<dbReference type="InterPro" id="IPR001969">
    <property type="entry name" value="Aspartic_peptidase_AS"/>
</dbReference>
<dbReference type="EMBL" id="JAUUTY010000007">
    <property type="protein sequence ID" value="KAK1611993.1"/>
    <property type="molecule type" value="Genomic_DNA"/>
</dbReference>
<feature type="compositionally biased region" description="Low complexity" evidence="11">
    <location>
        <begin position="7"/>
        <end position="23"/>
    </location>
</feature>
<dbReference type="GO" id="GO:0003723">
    <property type="term" value="F:RNA binding"/>
    <property type="evidence" value="ECO:0007669"/>
    <property type="project" value="UniProtKB-KW"/>
</dbReference>
<keyword evidence="5" id="KW-0255">Endonuclease</keyword>
<dbReference type="Pfam" id="PF17919">
    <property type="entry name" value="RT_RNaseH_2"/>
    <property type="match status" value="1"/>
</dbReference>
<name>A0AAD8QZM9_LOLMU</name>
<dbReference type="InterPro" id="IPR021109">
    <property type="entry name" value="Peptidase_aspartic_dom_sf"/>
</dbReference>
<comment type="caution">
    <text evidence="13">The sequence shown here is derived from an EMBL/GenBank/DDBJ whole genome shotgun (WGS) entry which is preliminary data.</text>
</comment>
<keyword evidence="3" id="KW-0548">Nucleotidyltransferase</keyword>
<evidence type="ECO:0000259" key="12">
    <source>
        <dbReference type="PROSITE" id="PS50878"/>
    </source>
</evidence>
<dbReference type="GO" id="GO:0004519">
    <property type="term" value="F:endonuclease activity"/>
    <property type="evidence" value="ECO:0007669"/>
    <property type="project" value="UniProtKB-KW"/>
</dbReference>
<evidence type="ECO:0000256" key="6">
    <source>
        <dbReference type="ARBA" id="ARBA00022801"/>
    </source>
</evidence>
<sequence>MSSGQITATSAAASETPASSAAQLPPPPRGAPWQMSPAPPLLSPQELSTAIRDLATAVQGIRLYLIGTQGMTTPVLSPPLGAYPAAPTALPGQGAPTPPPASPPPPWASWPPAPSSGPTLPQGVPIQRVQFPPSPSRLPAWVTATEPPPIHSAAPAPAPVYTTAGDPPRPSFPDPPPARFAEPSAGRAEYPAQGATGLAPHATPSWVATYDDVEDPQRLNRCGGSSGTRTPSDRTWLASYHLAAPPDVVLLGGRGWHASIRELCLLRFGPPVRGSRLAELGRLAFTTTVQDFADRFQALACHAPGVTGQQRAELFIGGLPDHIRVDVELQAPRDLQTAMHYARAYERRAQAVQQTSLTRGARAARPPPPAAAATRPAPPGPAGPAPAATRTFRRLTPAEQLERRRLGLCFNCDDPYTPGHVCPRLFYLETVDVEEGDPMAGPVAAASEMAGPTDAAATAFIVSLHALAGIRHERTMLLPVTIQGEPLVALLDTGSTHNFLPAATMRRLALQPTGGDSLRVTVANGDRLHCHGVVQHVPLTIGDEHFVITCAGIDLGCFDFILGVDFLRTLGPILWDFDALTMTFWRQGRHIRWEGLGGTSPAPQLQLVSGADDADHPLLTHLLQQHGDIFEEPQGLPPPRACDHRIHLLPGSAPVAVRPYRYPQLQKDELERQCALMLAAGIIRISTSPFSAPVLLVRKSDGTWRFCIDYRALNALTLKDKFPIPVVDELFDELHGARFFTKLDLRSGYHQVRMHPEDIAKTAFRTHHGHFGFVVMPFGLTNAPATFQALMNDVLRPYLRRFVLVFFDDILIYSASWAEHLQHVAIVFNELRAHRLHLKRSKCSFATTSVAYLGHVISADGVAMDADKVAAVAAWPTPRSPRALRGFLGLAGYYRKFIRDFGLIASPLTRLLRHEAFAWDDEATAAFEALKGALTTGPVLQMPDFDKPFIVDCDGAGFGAVLHQGDGPLAYFSRPFAARQAGGV</sequence>
<dbReference type="PANTHER" id="PTHR24559:SF452">
    <property type="entry name" value="INTEGRASE CATALYTIC DOMAIN-CONTAINING PROTEIN"/>
    <property type="match status" value="1"/>
</dbReference>
<dbReference type="InterPro" id="IPR043502">
    <property type="entry name" value="DNA/RNA_pol_sf"/>
</dbReference>
<feature type="compositionally biased region" description="Pro residues" evidence="11">
    <location>
        <begin position="96"/>
        <end position="115"/>
    </location>
</feature>
<dbReference type="CDD" id="cd00303">
    <property type="entry name" value="retropepsin_like"/>
    <property type="match status" value="1"/>
</dbReference>
<keyword evidence="2" id="KW-0808">Transferase</keyword>
<dbReference type="InterPro" id="IPR041577">
    <property type="entry name" value="RT_RNaseH_2"/>
</dbReference>
<feature type="region of interest" description="Disordered" evidence="11">
    <location>
        <begin position="1"/>
        <end position="41"/>
    </location>
</feature>
<evidence type="ECO:0000256" key="2">
    <source>
        <dbReference type="ARBA" id="ARBA00022679"/>
    </source>
</evidence>
<dbReference type="AlphaFoldDB" id="A0AAD8QZM9"/>
<dbReference type="PROSITE" id="PS50878">
    <property type="entry name" value="RT_POL"/>
    <property type="match status" value="1"/>
</dbReference>
<evidence type="ECO:0000256" key="9">
    <source>
        <dbReference type="ARBA" id="ARBA00022908"/>
    </source>
</evidence>
<evidence type="ECO:0000313" key="14">
    <source>
        <dbReference type="Proteomes" id="UP001231189"/>
    </source>
</evidence>
<dbReference type="FunFam" id="3.30.70.270:FF:000020">
    <property type="entry name" value="Transposon Tf2-6 polyprotein-like Protein"/>
    <property type="match status" value="1"/>
</dbReference>
<organism evidence="13 14">
    <name type="scientific">Lolium multiflorum</name>
    <name type="common">Italian ryegrass</name>
    <name type="synonym">Lolium perenne subsp. multiflorum</name>
    <dbReference type="NCBI Taxonomy" id="4521"/>
    <lineage>
        <taxon>Eukaryota</taxon>
        <taxon>Viridiplantae</taxon>
        <taxon>Streptophyta</taxon>
        <taxon>Embryophyta</taxon>
        <taxon>Tracheophyta</taxon>
        <taxon>Spermatophyta</taxon>
        <taxon>Magnoliopsida</taxon>
        <taxon>Liliopsida</taxon>
        <taxon>Poales</taxon>
        <taxon>Poaceae</taxon>
        <taxon>BOP clade</taxon>
        <taxon>Pooideae</taxon>
        <taxon>Poodae</taxon>
        <taxon>Poeae</taxon>
        <taxon>Poeae Chloroplast Group 2 (Poeae type)</taxon>
        <taxon>Loliodinae</taxon>
        <taxon>Loliinae</taxon>
        <taxon>Lolium</taxon>
    </lineage>
</organism>
<dbReference type="Gene3D" id="3.10.10.10">
    <property type="entry name" value="HIV Type 1 Reverse Transcriptase, subunit A, domain 1"/>
    <property type="match status" value="1"/>
</dbReference>
<evidence type="ECO:0000256" key="1">
    <source>
        <dbReference type="ARBA" id="ARBA00022670"/>
    </source>
</evidence>
<dbReference type="SUPFAM" id="SSF56672">
    <property type="entry name" value="DNA/RNA polymerases"/>
    <property type="match status" value="1"/>
</dbReference>
<keyword evidence="1" id="KW-0645">Protease</keyword>
<feature type="compositionally biased region" description="Pro residues" evidence="11">
    <location>
        <begin position="167"/>
        <end position="178"/>
    </location>
</feature>
<dbReference type="Gene3D" id="3.30.70.270">
    <property type="match status" value="2"/>
</dbReference>
<dbReference type="GO" id="GO:0006508">
    <property type="term" value="P:proteolysis"/>
    <property type="evidence" value="ECO:0007669"/>
    <property type="project" value="UniProtKB-KW"/>
</dbReference>
<keyword evidence="9" id="KW-0229">DNA integration</keyword>
<accession>A0AAD8QZM9</accession>
<keyword evidence="8" id="KW-0694">RNA-binding</keyword>